<reference evidence="7 8" key="1">
    <citation type="submission" date="2020-05" db="EMBL/GenBank/DDBJ databases">
        <title>Horizontal transmission and recombination maintain forever young bacterial symbiont genomes.</title>
        <authorList>
            <person name="Russell S.L."/>
            <person name="Pepper-Tunick E."/>
            <person name="Svedberg J."/>
            <person name="Byrne A."/>
            <person name="Ruelas Castillo J."/>
            <person name="Vollmers C."/>
            <person name="Beinart R.A."/>
            <person name="Corbett-Detig R."/>
        </authorList>
    </citation>
    <scope>NUCLEOTIDE SEQUENCE [LARGE SCALE GENOMIC DNA]</scope>
    <source>
        <strain evidence="7">455</strain>
    </source>
</reference>
<dbReference type="Pfam" id="PF00872">
    <property type="entry name" value="Transposase_mut"/>
    <property type="match status" value="1"/>
</dbReference>
<evidence type="ECO:0000313" key="8">
    <source>
        <dbReference type="Proteomes" id="UP000568751"/>
    </source>
</evidence>
<organism evidence="7 8">
    <name type="scientific">Candidatus Thiodubiliella endoseptemdiera</name>
    <dbReference type="NCBI Taxonomy" id="2738886"/>
    <lineage>
        <taxon>Bacteria</taxon>
        <taxon>Pseudomonadati</taxon>
        <taxon>Pseudomonadota</taxon>
        <taxon>Gammaproteobacteria</taxon>
        <taxon>Candidatus Pseudothioglobaceae</taxon>
        <taxon>Candidatus Thiodubiliella</taxon>
    </lineage>
</organism>
<keyword evidence="4" id="KW-0238">DNA-binding</keyword>
<keyword evidence="5" id="KW-0233">DNA recombination</keyword>
<dbReference type="AlphaFoldDB" id="A0A853F1L0"/>
<evidence type="ECO:0000313" key="7">
    <source>
        <dbReference type="EMBL" id="NYT27843.1"/>
    </source>
</evidence>
<dbReference type="Proteomes" id="UP000568751">
    <property type="component" value="Unassembled WGS sequence"/>
</dbReference>
<name>A0A853F1L0_9GAMM</name>
<comment type="function">
    <text evidence="1">Required for the transposition of the insertion element.</text>
</comment>
<evidence type="ECO:0000256" key="2">
    <source>
        <dbReference type="ARBA" id="ARBA00010961"/>
    </source>
</evidence>
<evidence type="ECO:0000256" key="3">
    <source>
        <dbReference type="ARBA" id="ARBA00022578"/>
    </source>
</evidence>
<comment type="caution">
    <text evidence="7">The sequence shown here is derived from an EMBL/GenBank/DDBJ whole genome shotgun (WGS) entry which is preliminary data.</text>
</comment>
<protein>
    <submittedName>
        <fullName evidence="7">Transposase</fullName>
    </submittedName>
</protein>
<dbReference type="GO" id="GO:0006313">
    <property type="term" value="P:DNA transposition"/>
    <property type="evidence" value="ECO:0007669"/>
    <property type="project" value="InterPro"/>
</dbReference>
<evidence type="ECO:0000256" key="1">
    <source>
        <dbReference type="ARBA" id="ARBA00002190"/>
    </source>
</evidence>
<dbReference type="EMBL" id="JACCHT010000002">
    <property type="protein sequence ID" value="NYT27843.1"/>
    <property type="molecule type" value="Genomic_DNA"/>
</dbReference>
<accession>A0A853F1L0</accession>
<evidence type="ECO:0000256" key="5">
    <source>
        <dbReference type="ARBA" id="ARBA00023172"/>
    </source>
</evidence>
<proteinExistence type="inferred from homology"/>
<dbReference type="InterPro" id="IPR001207">
    <property type="entry name" value="Transposase_mutator"/>
</dbReference>
<feature type="region of interest" description="Disordered" evidence="6">
    <location>
        <begin position="1"/>
        <end position="20"/>
    </location>
</feature>
<dbReference type="GO" id="GO:0003677">
    <property type="term" value="F:DNA binding"/>
    <property type="evidence" value="ECO:0007669"/>
    <property type="project" value="UniProtKB-KW"/>
</dbReference>
<gene>
    <name evidence="7" type="ORF">H0A76_08080</name>
</gene>
<keyword evidence="3" id="KW-0815">Transposition</keyword>
<dbReference type="GO" id="GO:0004803">
    <property type="term" value="F:transposase activity"/>
    <property type="evidence" value="ECO:0007669"/>
    <property type="project" value="InterPro"/>
</dbReference>
<sequence>MSNTTLRKNQKNQLNNTGINQQKLRAFAGELAKDIHTQDDLADLSASLVKMTIEAALGAEMEHHLGYPKHRQDNGSDNTRNGYYPKIETPPINWTLNFNI</sequence>
<comment type="similarity">
    <text evidence="2">Belongs to the transposase mutator family.</text>
</comment>
<feature type="region of interest" description="Disordered" evidence="6">
    <location>
        <begin position="66"/>
        <end position="86"/>
    </location>
</feature>
<evidence type="ECO:0000256" key="6">
    <source>
        <dbReference type="SAM" id="MobiDB-lite"/>
    </source>
</evidence>
<evidence type="ECO:0000256" key="4">
    <source>
        <dbReference type="ARBA" id="ARBA00023125"/>
    </source>
</evidence>